<dbReference type="STRING" id="1618023.UH38_21955"/>
<dbReference type="PRINTS" id="PR00080">
    <property type="entry name" value="SDRFAMILY"/>
</dbReference>
<dbReference type="PRINTS" id="PR00081">
    <property type="entry name" value="GDHRDH"/>
</dbReference>
<keyword evidence="3" id="KW-0560">Oxidoreductase</keyword>
<name>A0A0D8ZM21_9CYAN</name>
<dbReference type="PANTHER" id="PTHR43963:SF6">
    <property type="entry name" value="CHAIN DEHYDROGENASE FAMILY PROTEIN, PUTATIVE (AFU_ORTHOLOGUE AFUA_3G15350)-RELATED"/>
    <property type="match status" value="1"/>
</dbReference>
<dbReference type="OrthoDB" id="9785826at2"/>
<protein>
    <submittedName>
        <fullName evidence="5">Short-chain dehydrogenase</fullName>
    </submittedName>
</protein>
<reference evidence="5 6" key="1">
    <citation type="submission" date="2015-02" db="EMBL/GenBank/DDBJ databases">
        <title>Draft genome of a novel marine cyanobacterium (Chroococcales) isolated from South Atlantic Ocean.</title>
        <authorList>
            <person name="Rigonato J."/>
            <person name="Alvarenga D.O."/>
            <person name="Branco L.H."/>
            <person name="Varani A.M."/>
            <person name="Brandini F.P."/>
            <person name="Fiore M.F."/>
        </authorList>
    </citation>
    <scope>NUCLEOTIDE SEQUENCE [LARGE SCALE GENOMIC DNA]</scope>
    <source>
        <strain evidence="5 6">CENA595</strain>
    </source>
</reference>
<dbReference type="PANTHER" id="PTHR43963">
    <property type="entry name" value="CARBONYL REDUCTASE 1-RELATED"/>
    <property type="match status" value="1"/>
</dbReference>
<dbReference type="AlphaFoldDB" id="A0A0D8ZM21"/>
<dbReference type="InterPro" id="IPR002347">
    <property type="entry name" value="SDR_fam"/>
</dbReference>
<comment type="caution">
    <text evidence="5">The sequence shown here is derived from an EMBL/GenBank/DDBJ whole genome shotgun (WGS) entry which is preliminary data.</text>
</comment>
<dbReference type="InterPro" id="IPR045313">
    <property type="entry name" value="CBR1-like"/>
</dbReference>
<evidence type="ECO:0000256" key="2">
    <source>
        <dbReference type="ARBA" id="ARBA00022857"/>
    </source>
</evidence>
<comment type="similarity">
    <text evidence="1 4">Belongs to the short-chain dehydrogenases/reductases (SDR) family.</text>
</comment>
<evidence type="ECO:0000256" key="1">
    <source>
        <dbReference type="ARBA" id="ARBA00006484"/>
    </source>
</evidence>
<dbReference type="Pfam" id="PF00106">
    <property type="entry name" value="adh_short"/>
    <property type="match status" value="1"/>
</dbReference>
<accession>A0A0D8ZM21</accession>
<gene>
    <name evidence="5" type="ORF">UH38_21955</name>
</gene>
<evidence type="ECO:0000256" key="4">
    <source>
        <dbReference type="RuleBase" id="RU000363"/>
    </source>
</evidence>
<dbReference type="EMBL" id="JYON01000034">
    <property type="protein sequence ID" value="KJH69780.1"/>
    <property type="molecule type" value="Genomic_DNA"/>
</dbReference>
<proteinExistence type="inferred from homology"/>
<keyword evidence="6" id="KW-1185">Reference proteome</keyword>
<keyword evidence="2" id="KW-0521">NADP</keyword>
<dbReference type="Proteomes" id="UP000032452">
    <property type="component" value="Unassembled WGS sequence"/>
</dbReference>
<dbReference type="InterPro" id="IPR036291">
    <property type="entry name" value="NAD(P)-bd_dom_sf"/>
</dbReference>
<dbReference type="Gene3D" id="3.40.50.720">
    <property type="entry name" value="NAD(P)-binding Rossmann-like Domain"/>
    <property type="match status" value="1"/>
</dbReference>
<evidence type="ECO:0000313" key="6">
    <source>
        <dbReference type="Proteomes" id="UP000032452"/>
    </source>
</evidence>
<dbReference type="GO" id="GO:0016616">
    <property type="term" value="F:oxidoreductase activity, acting on the CH-OH group of donors, NAD or NADP as acceptor"/>
    <property type="evidence" value="ECO:0007669"/>
    <property type="project" value="InterPro"/>
</dbReference>
<evidence type="ECO:0000313" key="5">
    <source>
        <dbReference type="EMBL" id="KJH69780.1"/>
    </source>
</evidence>
<organism evidence="5 6">
    <name type="scientific">Aliterella atlantica CENA595</name>
    <dbReference type="NCBI Taxonomy" id="1618023"/>
    <lineage>
        <taxon>Bacteria</taxon>
        <taxon>Bacillati</taxon>
        <taxon>Cyanobacteriota</taxon>
        <taxon>Cyanophyceae</taxon>
        <taxon>Chroococcidiopsidales</taxon>
        <taxon>Aliterellaceae</taxon>
        <taxon>Aliterella</taxon>
    </lineage>
</organism>
<dbReference type="CDD" id="cd05324">
    <property type="entry name" value="carb_red_PTCR-like_SDR_c"/>
    <property type="match status" value="1"/>
</dbReference>
<dbReference type="PATRIC" id="fig|1618023.3.peg.2706"/>
<sequence>MTKQSRVAVITGSNRGLGYAIAKKLGQTQGIQVIVTSRGEVEGRVAQEKLAQEGVSADYHSLDVTNEESVQAFTAWLKQMYGKVDILINNAGVNPTRQIEESSVLTVKLETMLSTFATNALAVARISQALIGLMKEQNYGRIVNISTEMASLTATPNDNYPLAPSYRLSKLGLNGVTVILAKELQETNILVNAYSPGWMQTDMGGENAPFTPEEGAETAVYLATLPEGGAQGKFFAEMRKSGGAIELNW</sequence>
<dbReference type="RefSeq" id="WP_045056830.1">
    <property type="nucleotide sequence ID" value="NZ_CAWMDP010000031.1"/>
</dbReference>
<dbReference type="SUPFAM" id="SSF51735">
    <property type="entry name" value="NAD(P)-binding Rossmann-fold domains"/>
    <property type="match status" value="1"/>
</dbReference>
<evidence type="ECO:0000256" key="3">
    <source>
        <dbReference type="ARBA" id="ARBA00023002"/>
    </source>
</evidence>